<proteinExistence type="inferred from homology"/>
<dbReference type="SUPFAM" id="SSF51735">
    <property type="entry name" value="NAD(P)-binding Rossmann-fold domains"/>
    <property type="match status" value="1"/>
</dbReference>
<dbReference type="InterPro" id="IPR036291">
    <property type="entry name" value="NAD(P)-bd_dom_sf"/>
</dbReference>
<dbReference type="PANTHER" id="PTHR44196:SF1">
    <property type="entry name" value="DEHYDROGENASE_REDUCTASE SDR FAMILY MEMBER 7B"/>
    <property type="match status" value="1"/>
</dbReference>
<dbReference type="PRINTS" id="PR00081">
    <property type="entry name" value="GDHRDH"/>
</dbReference>
<dbReference type="EC" id="1.-.-.-" evidence="4"/>
<dbReference type="PRINTS" id="PR00080">
    <property type="entry name" value="SDRFAMILY"/>
</dbReference>
<dbReference type="EMBL" id="JBHUKU010000020">
    <property type="protein sequence ID" value="MFD2463012.1"/>
    <property type="molecule type" value="Genomic_DNA"/>
</dbReference>
<evidence type="ECO:0000256" key="3">
    <source>
        <dbReference type="RuleBase" id="RU000363"/>
    </source>
</evidence>
<dbReference type="Pfam" id="PF00106">
    <property type="entry name" value="adh_short"/>
    <property type="match status" value="1"/>
</dbReference>
<dbReference type="Proteomes" id="UP001597419">
    <property type="component" value="Unassembled WGS sequence"/>
</dbReference>
<dbReference type="RefSeq" id="WP_345392678.1">
    <property type="nucleotide sequence ID" value="NZ_BAABHG010000005.1"/>
</dbReference>
<organism evidence="4 5">
    <name type="scientific">Amycolatopsis samaneae</name>
    <dbReference type="NCBI Taxonomy" id="664691"/>
    <lineage>
        <taxon>Bacteria</taxon>
        <taxon>Bacillati</taxon>
        <taxon>Actinomycetota</taxon>
        <taxon>Actinomycetes</taxon>
        <taxon>Pseudonocardiales</taxon>
        <taxon>Pseudonocardiaceae</taxon>
        <taxon>Amycolatopsis</taxon>
    </lineage>
</organism>
<evidence type="ECO:0000256" key="2">
    <source>
        <dbReference type="ARBA" id="ARBA00023002"/>
    </source>
</evidence>
<keyword evidence="5" id="KW-1185">Reference proteome</keyword>
<protein>
    <submittedName>
        <fullName evidence="4">SDR family NAD(P)-dependent oxidoreductase</fullName>
        <ecNumber evidence="4">1.-.-.-</ecNumber>
    </submittedName>
</protein>
<name>A0ABW5GQ43_9PSEU</name>
<evidence type="ECO:0000256" key="1">
    <source>
        <dbReference type="ARBA" id="ARBA00006484"/>
    </source>
</evidence>
<comment type="caution">
    <text evidence="4">The sequence shown here is derived from an EMBL/GenBank/DDBJ whole genome shotgun (WGS) entry which is preliminary data.</text>
</comment>
<dbReference type="GO" id="GO:0016491">
    <property type="term" value="F:oxidoreductase activity"/>
    <property type="evidence" value="ECO:0007669"/>
    <property type="project" value="UniProtKB-KW"/>
</dbReference>
<gene>
    <name evidence="4" type="ORF">ACFSYJ_30685</name>
</gene>
<dbReference type="Gene3D" id="3.40.50.720">
    <property type="entry name" value="NAD(P)-binding Rossmann-like Domain"/>
    <property type="match status" value="1"/>
</dbReference>
<evidence type="ECO:0000313" key="4">
    <source>
        <dbReference type="EMBL" id="MFD2463012.1"/>
    </source>
</evidence>
<reference evidence="5" key="1">
    <citation type="journal article" date="2019" name="Int. J. Syst. Evol. Microbiol.">
        <title>The Global Catalogue of Microorganisms (GCM) 10K type strain sequencing project: providing services to taxonomists for standard genome sequencing and annotation.</title>
        <authorList>
            <consortium name="The Broad Institute Genomics Platform"/>
            <consortium name="The Broad Institute Genome Sequencing Center for Infectious Disease"/>
            <person name="Wu L."/>
            <person name="Ma J."/>
        </authorList>
    </citation>
    <scope>NUCLEOTIDE SEQUENCE [LARGE SCALE GENOMIC DNA]</scope>
    <source>
        <strain evidence="5">CGMCC 4.7643</strain>
    </source>
</reference>
<evidence type="ECO:0000313" key="5">
    <source>
        <dbReference type="Proteomes" id="UP001597419"/>
    </source>
</evidence>
<keyword evidence="2 4" id="KW-0560">Oxidoreductase</keyword>
<dbReference type="PANTHER" id="PTHR44196">
    <property type="entry name" value="DEHYDROGENASE/REDUCTASE SDR FAMILY MEMBER 7B"/>
    <property type="match status" value="1"/>
</dbReference>
<accession>A0ABW5GQ43</accession>
<comment type="similarity">
    <text evidence="1 3">Belongs to the short-chain dehydrogenases/reductases (SDR) family.</text>
</comment>
<sequence>MTAELAGAVVVVTGSSSGIGAATARAVSAAGAHPVLVARRVELLRELAGALPAATVVAEDLRDPGAAGRVIDAALAVSGRLDALVNNAGMLVMGPVVECRDVSELFAVNVFTPVELMRRALEVMVPQGTGAIVTVSTGELALERPHPEHGAYVASKAALTAFTDAAREELRGVGGVSVSTVYPGATDTPMWALARGNPNTPDIPAGPVERVADAIVGLITGGDAEFRCW</sequence>
<dbReference type="InterPro" id="IPR002347">
    <property type="entry name" value="SDR_fam"/>
</dbReference>